<gene>
    <name evidence="1" type="ORF">DPMN_048323</name>
</gene>
<comment type="caution">
    <text evidence="1">The sequence shown here is derived from an EMBL/GenBank/DDBJ whole genome shotgun (WGS) entry which is preliminary data.</text>
</comment>
<evidence type="ECO:0000313" key="2">
    <source>
        <dbReference type="Proteomes" id="UP000828390"/>
    </source>
</evidence>
<dbReference type="AlphaFoldDB" id="A0A9D4D9S2"/>
<dbReference type="Proteomes" id="UP000828390">
    <property type="component" value="Unassembled WGS sequence"/>
</dbReference>
<organism evidence="1 2">
    <name type="scientific">Dreissena polymorpha</name>
    <name type="common">Zebra mussel</name>
    <name type="synonym">Mytilus polymorpha</name>
    <dbReference type="NCBI Taxonomy" id="45954"/>
    <lineage>
        <taxon>Eukaryota</taxon>
        <taxon>Metazoa</taxon>
        <taxon>Spiralia</taxon>
        <taxon>Lophotrochozoa</taxon>
        <taxon>Mollusca</taxon>
        <taxon>Bivalvia</taxon>
        <taxon>Autobranchia</taxon>
        <taxon>Heteroconchia</taxon>
        <taxon>Euheterodonta</taxon>
        <taxon>Imparidentia</taxon>
        <taxon>Neoheterodontei</taxon>
        <taxon>Myida</taxon>
        <taxon>Dreissenoidea</taxon>
        <taxon>Dreissenidae</taxon>
        <taxon>Dreissena</taxon>
    </lineage>
</organism>
<dbReference type="EMBL" id="JAIWYP010000011">
    <property type="protein sequence ID" value="KAH3741598.1"/>
    <property type="molecule type" value="Genomic_DNA"/>
</dbReference>
<keyword evidence="2" id="KW-1185">Reference proteome</keyword>
<name>A0A9D4D9S2_DREPO</name>
<reference evidence="1" key="2">
    <citation type="submission" date="2020-11" db="EMBL/GenBank/DDBJ databases">
        <authorList>
            <person name="McCartney M.A."/>
            <person name="Auch B."/>
            <person name="Kono T."/>
            <person name="Mallez S."/>
            <person name="Becker A."/>
            <person name="Gohl D.M."/>
            <person name="Silverstein K.A.T."/>
            <person name="Koren S."/>
            <person name="Bechman K.B."/>
            <person name="Herman A."/>
            <person name="Abrahante J.E."/>
            <person name="Garbe J."/>
        </authorList>
    </citation>
    <scope>NUCLEOTIDE SEQUENCE</scope>
    <source>
        <strain evidence="1">Duluth1</strain>
        <tissue evidence="1">Whole animal</tissue>
    </source>
</reference>
<accession>A0A9D4D9S2</accession>
<protein>
    <submittedName>
        <fullName evidence="1">Uncharacterized protein</fullName>
    </submittedName>
</protein>
<proteinExistence type="predicted"/>
<reference evidence="1" key="1">
    <citation type="journal article" date="2019" name="bioRxiv">
        <title>The Genome of the Zebra Mussel, Dreissena polymorpha: A Resource for Invasive Species Research.</title>
        <authorList>
            <person name="McCartney M.A."/>
            <person name="Auch B."/>
            <person name="Kono T."/>
            <person name="Mallez S."/>
            <person name="Zhang Y."/>
            <person name="Obille A."/>
            <person name="Becker A."/>
            <person name="Abrahante J.E."/>
            <person name="Garbe J."/>
            <person name="Badalamenti J.P."/>
            <person name="Herman A."/>
            <person name="Mangelson H."/>
            <person name="Liachko I."/>
            <person name="Sullivan S."/>
            <person name="Sone E.D."/>
            <person name="Koren S."/>
            <person name="Silverstein K.A.T."/>
            <person name="Beckman K.B."/>
            <person name="Gohl D.M."/>
        </authorList>
    </citation>
    <scope>NUCLEOTIDE SEQUENCE</scope>
    <source>
        <strain evidence="1">Duluth1</strain>
        <tissue evidence="1">Whole animal</tissue>
    </source>
</reference>
<sequence length="81" mass="9373">MLSQLLLMANHTFHNLLRYIYFANEYVTSIYSYFLFSFSSVDELNQFVLAVHGEGAYVQVAQVTVKLPEAKRLSKVFHEHG</sequence>
<evidence type="ECO:0000313" key="1">
    <source>
        <dbReference type="EMBL" id="KAH3741598.1"/>
    </source>
</evidence>